<feature type="transmembrane region" description="Helical" evidence="2">
    <location>
        <begin position="90"/>
        <end position="111"/>
    </location>
</feature>
<reference evidence="3 4" key="1">
    <citation type="journal article" date="2013" name="Curr. Biol.">
        <title>The Genome of the Foraminiferan Reticulomyxa filosa.</title>
        <authorList>
            <person name="Glockner G."/>
            <person name="Hulsmann N."/>
            <person name="Schleicher M."/>
            <person name="Noegel A.A."/>
            <person name="Eichinger L."/>
            <person name="Gallinger C."/>
            <person name="Pawlowski J."/>
            <person name="Sierra R."/>
            <person name="Euteneuer U."/>
            <person name="Pillet L."/>
            <person name="Moustafa A."/>
            <person name="Platzer M."/>
            <person name="Groth M."/>
            <person name="Szafranski K."/>
            <person name="Schliwa M."/>
        </authorList>
    </citation>
    <scope>NUCLEOTIDE SEQUENCE [LARGE SCALE GENOMIC DNA]</scope>
</reference>
<evidence type="ECO:0000256" key="1">
    <source>
        <dbReference type="SAM" id="MobiDB-lite"/>
    </source>
</evidence>
<evidence type="ECO:0000313" key="4">
    <source>
        <dbReference type="Proteomes" id="UP000023152"/>
    </source>
</evidence>
<keyword evidence="4" id="KW-1185">Reference proteome</keyword>
<keyword evidence="2" id="KW-0812">Transmembrane</keyword>
<dbReference type="GO" id="GO:0003676">
    <property type="term" value="F:nucleic acid binding"/>
    <property type="evidence" value="ECO:0007669"/>
    <property type="project" value="InterPro"/>
</dbReference>
<evidence type="ECO:0000313" key="3">
    <source>
        <dbReference type="EMBL" id="ETO21465.1"/>
    </source>
</evidence>
<dbReference type="AlphaFoldDB" id="X6N5C0"/>
<feature type="transmembrane region" description="Helical" evidence="2">
    <location>
        <begin position="159"/>
        <end position="181"/>
    </location>
</feature>
<feature type="region of interest" description="Disordered" evidence="1">
    <location>
        <begin position="1"/>
        <end position="25"/>
    </location>
</feature>
<dbReference type="EMBL" id="ASPP01011600">
    <property type="protein sequence ID" value="ETO21465.1"/>
    <property type="molecule type" value="Genomic_DNA"/>
</dbReference>
<name>X6N5C0_RETFI</name>
<dbReference type="SUPFAM" id="SSF54928">
    <property type="entry name" value="RNA-binding domain, RBD"/>
    <property type="match status" value="1"/>
</dbReference>
<evidence type="ECO:0000256" key="2">
    <source>
        <dbReference type="SAM" id="Phobius"/>
    </source>
</evidence>
<accession>X6N5C0</accession>
<protein>
    <submittedName>
        <fullName evidence="3">Uncharacterized protein</fullName>
    </submittedName>
</protein>
<dbReference type="InterPro" id="IPR035979">
    <property type="entry name" value="RBD_domain_sf"/>
</dbReference>
<keyword evidence="2" id="KW-0472">Membrane</keyword>
<keyword evidence="2" id="KW-1133">Transmembrane helix</keyword>
<gene>
    <name evidence="3" type="ORF">RFI_15738</name>
</gene>
<organism evidence="3 4">
    <name type="scientific">Reticulomyxa filosa</name>
    <dbReference type="NCBI Taxonomy" id="46433"/>
    <lineage>
        <taxon>Eukaryota</taxon>
        <taxon>Sar</taxon>
        <taxon>Rhizaria</taxon>
        <taxon>Retaria</taxon>
        <taxon>Foraminifera</taxon>
        <taxon>Monothalamids</taxon>
        <taxon>Reticulomyxidae</taxon>
        <taxon>Reticulomyxa</taxon>
    </lineage>
</organism>
<dbReference type="Proteomes" id="UP000023152">
    <property type="component" value="Unassembled WGS sequence"/>
</dbReference>
<proteinExistence type="predicted"/>
<comment type="caution">
    <text evidence="3">The sequence shown here is derived from an EMBL/GenBank/DDBJ whole genome shotgun (WGS) entry which is preliminary data.</text>
</comment>
<sequence>MLVNNPNESVLNGSNHLPANGTQPEPTNLPTVSTFFFFFLRLFFSKKKKARCFAPVEQKLATNILSSICYVLRQSQFQNERNSCICLNCFFFLFFKKIIFGGHFVGLLCLLTEKKLNLKKKGRDSGLQYIQEAFYQFSQLLVPFQQNGELRELKFFKRVVTGIVTTFFLKIIFAYTCYAFLEFESGIDGKKCLESLDGKDLYGNIIHVGPGWVKFFFFFFEIDKTRLITSIIQIKSQQNKN</sequence>